<dbReference type="InterPro" id="IPR036736">
    <property type="entry name" value="ACP-like_sf"/>
</dbReference>
<evidence type="ECO:0000256" key="2">
    <source>
        <dbReference type="ARBA" id="ARBA00022450"/>
    </source>
</evidence>
<dbReference type="InterPro" id="IPR020845">
    <property type="entry name" value="AMP-binding_CS"/>
</dbReference>
<keyword evidence="2" id="KW-0596">Phosphopantetheine</keyword>
<keyword evidence="3" id="KW-0597">Phosphoprotein</keyword>
<comment type="pathway">
    <text evidence="1">Siderophore biosynthesis.</text>
</comment>
<dbReference type="InterPro" id="IPR001242">
    <property type="entry name" value="Condensation_dom"/>
</dbReference>
<keyword evidence="4" id="KW-0436">Ligase</keyword>
<dbReference type="InterPro" id="IPR010071">
    <property type="entry name" value="AA_adenyl_dom"/>
</dbReference>
<dbReference type="InterPro" id="IPR042099">
    <property type="entry name" value="ANL_N_sf"/>
</dbReference>
<dbReference type="Proteomes" id="UP000222788">
    <property type="component" value="Unassembled WGS sequence"/>
</dbReference>
<dbReference type="FunFam" id="3.30.300.30:FF:000033">
    <property type="entry name" value="Nonribosomal siderophore peptide synthase SidC"/>
    <property type="match status" value="1"/>
</dbReference>
<dbReference type="SUPFAM" id="SSF52777">
    <property type="entry name" value="CoA-dependent acyltransferases"/>
    <property type="match status" value="11"/>
</dbReference>
<name>A0A2C5WUS6_9PEZI</name>
<evidence type="ECO:0000313" key="9">
    <source>
        <dbReference type="Proteomes" id="UP000222788"/>
    </source>
</evidence>
<dbReference type="Pfam" id="PF00501">
    <property type="entry name" value="AMP-binding"/>
    <property type="match status" value="3"/>
</dbReference>
<dbReference type="CDD" id="cd05918">
    <property type="entry name" value="A_NRPS_SidN3_like"/>
    <property type="match status" value="1"/>
</dbReference>
<dbReference type="PANTHER" id="PTHR45527:SF1">
    <property type="entry name" value="FATTY ACID SYNTHASE"/>
    <property type="match status" value="1"/>
</dbReference>
<evidence type="ECO:0000313" key="8">
    <source>
        <dbReference type="EMBL" id="PHH49945.1"/>
    </source>
</evidence>
<dbReference type="Pfam" id="PF00668">
    <property type="entry name" value="Condensation"/>
    <property type="match status" value="5"/>
</dbReference>
<evidence type="ECO:0000256" key="1">
    <source>
        <dbReference type="ARBA" id="ARBA00004924"/>
    </source>
</evidence>
<dbReference type="PROSITE" id="PS00455">
    <property type="entry name" value="AMP_BINDING"/>
    <property type="match status" value="2"/>
</dbReference>
<evidence type="ECO:0000256" key="4">
    <source>
        <dbReference type="ARBA" id="ARBA00022598"/>
    </source>
</evidence>
<dbReference type="Gene3D" id="3.30.559.10">
    <property type="entry name" value="Chloramphenicol acetyltransferase-like domain"/>
    <property type="match status" value="6"/>
</dbReference>
<dbReference type="GO" id="GO:0031169">
    <property type="term" value="P:ferrichrome biosynthetic process"/>
    <property type="evidence" value="ECO:0007669"/>
    <property type="project" value="UniProtKB-ARBA"/>
</dbReference>
<dbReference type="InterPro" id="IPR020806">
    <property type="entry name" value="PKS_PP-bd"/>
</dbReference>
<dbReference type="Pfam" id="PF00550">
    <property type="entry name" value="PP-binding"/>
    <property type="match status" value="6"/>
</dbReference>
<feature type="domain" description="Carrier" evidence="7">
    <location>
        <begin position="1612"/>
        <end position="1689"/>
    </location>
</feature>
<comment type="similarity">
    <text evidence="5">Belongs to the NRP synthetase family.</text>
</comment>
<reference evidence="8 9" key="2">
    <citation type="journal article" date="2013" name="IMA Fungus">
        <title>IMA Genome-F 1: Ceratocystis fimbriata: Draft nuclear genome sequence for the plant pathogen, Ceratocystis fimbriata.</title>
        <authorList>
            <person name="Wilken P.M."/>
            <person name="Steenkamp E.T."/>
            <person name="Wingfield M.J."/>
            <person name="de Beer Z.W."/>
            <person name="Wingfield B.D."/>
        </authorList>
    </citation>
    <scope>NUCLEOTIDE SEQUENCE [LARGE SCALE GENOMIC DNA]</scope>
    <source>
        <strain evidence="8 9">CBS 114723</strain>
    </source>
</reference>
<proteinExistence type="inferred from homology"/>
<dbReference type="NCBIfam" id="TIGR01733">
    <property type="entry name" value="AA-adenyl-dom"/>
    <property type="match status" value="1"/>
</dbReference>
<dbReference type="PROSITE" id="PS00012">
    <property type="entry name" value="PHOSPHOPANTETHEINE"/>
    <property type="match status" value="3"/>
</dbReference>
<dbReference type="Gene3D" id="3.30.300.30">
    <property type="match status" value="3"/>
</dbReference>
<feature type="domain" description="Carrier" evidence="7">
    <location>
        <begin position="552"/>
        <end position="625"/>
    </location>
</feature>
<feature type="domain" description="Carrier" evidence="7">
    <location>
        <begin position="2173"/>
        <end position="2246"/>
    </location>
</feature>
<evidence type="ECO:0000259" key="7">
    <source>
        <dbReference type="PROSITE" id="PS50075"/>
    </source>
</evidence>
<dbReference type="Gene3D" id="1.10.1200.10">
    <property type="entry name" value="ACP-like"/>
    <property type="match status" value="5"/>
</dbReference>
<reference evidence="8 9" key="1">
    <citation type="journal article" date="2013" name="Fungal Biol.">
        <title>Analysis of microsatellite markers in the genome of the plant pathogen Ceratocystis fimbriata.</title>
        <authorList>
            <person name="Simpson M.C."/>
            <person name="Wilken P.M."/>
            <person name="Coetzee M.P."/>
            <person name="Wingfield M.J."/>
            <person name="Wingfield B.D."/>
        </authorList>
    </citation>
    <scope>NUCLEOTIDE SEQUENCE [LARGE SCALE GENOMIC DNA]</scope>
    <source>
        <strain evidence="8 9">CBS 114723</strain>
    </source>
</reference>
<dbReference type="InterPro" id="IPR023213">
    <property type="entry name" value="CAT-like_dom_sf"/>
</dbReference>
<dbReference type="Gene3D" id="3.40.50.12780">
    <property type="entry name" value="N-terminal domain of ligase-like"/>
    <property type="match status" value="3"/>
</dbReference>
<dbReference type="STRING" id="1035309.A0A2C5WUS6"/>
<dbReference type="InterPro" id="IPR006162">
    <property type="entry name" value="Ppantetheine_attach_site"/>
</dbReference>
<dbReference type="InterPro" id="IPR000873">
    <property type="entry name" value="AMP-dep_synth/lig_dom"/>
</dbReference>
<dbReference type="PROSITE" id="PS50075">
    <property type="entry name" value="CARRIER"/>
    <property type="match status" value="6"/>
</dbReference>
<protein>
    <submittedName>
        <fullName evidence="8">Hydroxamate-type ferrichrome siderophore peptide synthetase</fullName>
    </submittedName>
</protein>
<dbReference type="Gene3D" id="3.30.559.30">
    <property type="entry name" value="Nonribosomal peptide synthetase, condensation domain"/>
    <property type="match status" value="6"/>
</dbReference>
<dbReference type="GO" id="GO:0010106">
    <property type="term" value="P:cellular response to iron ion starvation"/>
    <property type="evidence" value="ECO:0007669"/>
    <property type="project" value="UniProtKB-ARBA"/>
</dbReference>
<dbReference type="GO" id="GO:0005737">
    <property type="term" value="C:cytoplasm"/>
    <property type="evidence" value="ECO:0007669"/>
    <property type="project" value="TreeGrafter"/>
</dbReference>
<comment type="caution">
    <text evidence="8">The sequence shown here is derived from an EMBL/GenBank/DDBJ whole genome shotgun (WGS) entry which is preliminary data.</text>
</comment>
<dbReference type="SUPFAM" id="SSF56801">
    <property type="entry name" value="Acetyl-CoA synthetase-like"/>
    <property type="match status" value="3"/>
</dbReference>
<dbReference type="EMBL" id="APWK03000160">
    <property type="protein sequence ID" value="PHH49945.1"/>
    <property type="molecule type" value="Genomic_DNA"/>
</dbReference>
<accession>A0A2C5WUS6</accession>
<gene>
    <name evidence="8" type="primary">sib1</name>
    <name evidence="8" type="ORF">CFIMG_006224RAa</name>
</gene>
<feature type="domain" description="Carrier" evidence="7">
    <location>
        <begin position="3813"/>
        <end position="3890"/>
    </location>
</feature>
<dbReference type="FunFam" id="3.40.50.12780:FF:000024">
    <property type="entry name" value="Nonribosomal siderophore peptide synthase SidC"/>
    <property type="match status" value="2"/>
</dbReference>
<evidence type="ECO:0000256" key="6">
    <source>
        <dbReference type="SAM" id="MobiDB-lite"/>
    </source>
</evidence>
<feature type="domain" description="Carrier" evidence="7">
    <location>
        <begin position="4373"/>
        <end position="4446"/>
    </location>
</feature>
<dbReference type="NCBIfam" id="NF003417">
    <property type="entry name" value="PRK04813.1"/>
    <property type="match status" value="3"/>
</dbReference>
<keyword evidence="9" id="KW-1185">Reference proteome</keyword>
<dbReference type="GO" id="GO:0031177">
    <property type="term" value="F:phosphopantetheine binding"/>
    <property type="evidence" value="ECO:0007669"/>
    <property type="project" value="InterPro"/>
</dbReference>
<dbReference type="SUPFAM" id="SSF47336">
    <property type="entry name" value="ACP-like"/>
    <property type="match status" value="6"/>
</dbReference>
<dbReference type="InterPro" id="IPR045851">
    <property type="entry name" value="AMP-bd_C_sf"/>
</dbReference>
<organism evidence="8 9">
    <name type="scientific">Ceratocystis fimbriata CBS 114723</name>
    <dbReference type="NCBI Taxonomy" id="1035309"/>
    <lineage>
        <taxon>Eukaryota</taxon>
        <taxon>Fungi</taxon>
        <taxon>Dikarya</taxon>
        <taxon>Ascomycota</taxon>
        <taxon>Pezizomycotina</taxon>
        <taxon>Sordariomycetes</taxon>
        <taxon>Hypocreomycetidae</taxon>
        <taxon>Microascales</taxon>
        <taxon>Ceratocystidaceae</taxon>
        <taxon>Ceratocystis</taxon>
    </lineage>
</organism>
<evidence type="ECO:0000256" key="3">
    <source>
        <dbReference type="ARBA" id="ARBA00022553"/>
    </source>
</evidence>
<dbReference type="GO" id="GO:0043041">
    <property type="term" value="P:amino acid activation for nonribosomal peptide biosynthetic process"/>
    <property type="evidence" value="ECO:0007669"/>
    <property type="project" value="TreeGrafter"/>
</dbReference>
<dbReference type="GO" id="GO:0016874">
    <property type="term" value="F:ligase activity"/>
    <property type="evidence" value="ECO:0007669"/>
    <property type="project" value="UniProtKB-KW"/>
</dbReference>
<evidence type="ECO:0000256" key="5">
    <source>
        <dbReference type="ARBA" id="ARBA00029454"/>
    </source>
</evidence>
<dbReference type="PANTHER" id="PTHR45527">
    <property type="entry name" value="NONRIBOSOMAL PEPTIDE SYNTHETASE"/>
    <property type="match status" value="1"/>
</dbReference>
<feature type="compositionally biased region" description="Polar residues" evidence="6">
    <location>
        <begin position="2265"/>
        <end position="2274"/>
    </location>
</feature>
<dbReference type="SMART" id="SM00823">
    <property type="entry name" value="PKS_PP"/>
    <property type="match status" value="5"/>
</dbReference>
<feature type="domain" description="Carrier" evidence="7">
    <location>
        <begin position="3264"/>
        <end position="3339"/>
    </location>
</feature>
<sequence>MAASNQQPTRVSGPDLLHELVLEGYSDAEFDTRKVAIEALLKDSTIDSVSYAELDSLSSLLGDEISQHLSLCQDTLGNRQPVVPILLPQCLELYIAQLAVLRAGAAFCPLNMDTPPDRLNFILNDVDARLVLVAPDAAGSFARTSKVSCLAVQLGEMRARATDIHSGGNSPRATTGVGPGAANVHTDSLSYVMYTSGSTGVPKGVGVSHRAATQSLLAHNRHIPSFSRFLQFAAPTFDVSVFEIFFPLFRRATLVSAYRPAMLDDLPGIIRKLRVDACELTPSVAGSLLVKREHAPELKLLLTIGEMLTERVISEFGGSEARESILWAMYGPTEAAIHCTLAPALPANASPSSIGFPLDPVSCFVVSEDGPFQVLEVGDVGELAIGGYQLADGYINRPEQTAAAFIDTPFGLLYRSGDRALMRPDGTFECLGRISEGQVKLRGQRMELGEVEHAALRFPGCHGAVAAVISQVLVLFCAVEQTLDGQDTGNLAPVSIQIAAECRRWLPTYMLPGEIVTMASFPRLASGKVDRKTLKGEYASRMAEESATGEDKDLDEFQKRILEQIEELVGASVSPEMALASAGIDSLVALRLAARLRQDGINIHALEILRAKRILDIAHLAASSARQDTVVGVNTNVDLAYESISDVLVPREDVEAVISCAPIQNAMLAETAKDSKAYCNQISLAFDFGVTLNQIQSSFKELVSLNPMLRSSFVELPNGHFAQLILKKEAQRDVIRVFDGKSGGPAANISIGLTQPLVISLSQLSPESAPAAILHIHHALYDGWSLDMLRADWSDLLRSKSVSPRPPFSTVTAFFAQNQLIAKSNCSEFWASHLNGWEPAAFPHLSQWARCDTAKVSNASHVACLDRLSKSGLIRASRALRCAPQTFFQTALIWLLSQMTASSSVVIGNVFSGRTIPVPGIESVIGPCLASLPLRTDLSTTSSAAEALRLVHSTERVILDYLAMPLRDIKKVIRAGPGTPLWNVLFAYQETLVEAESLVHEIGHVDYSESDILVEIQPAGDKYFCSITYNEMVLPSSVAEILTKQLEESVFLLSTGAVNTLDEITLNLGNDLLSIYNPVHEPLSRIPDVSVAFEQVVAQAPHKDALIFLKAPVEAGTPPEIETLSYRDLNNCANQIARLIQCIFPPTPTGGVVAVIMEKSPLLYKTILGIVKSGHAYLPLLPSTPHARVATIIEHANVGLCLVDSGTLETLGHSLNCQVVNLETSNLSSLSRESVWPSLDPNRPAYIIYTSGTTGVPKGVVATHLNLLGNVDVLSKLYPVSENSRLLQACSQAFDVSVFEIFWTWICGLPLCTGTKETLFEDLEGAIRELKVTHLSMTPTVASLVRREAVPEVRFLVTAGEPMTEGVYREWAVDGSLFQGYGPSETTNICTVKQMMPGEYIGHLGFSFTNTSSFVMSPSSLTALPIGSVGELVFGGDQITAGYLNSPELTAAKYQMHPVYGRLYRSGDLGRMLPDGSLMILGRIDDQLKVRGQRVDVGEINGIITNSGLGSASVTILVKDGLLSSFYVSNCGQSLSEKHKSLRKLVFSQLKSSLLSYMIPSFVIPVGSVPLTPSGKIDRKSLVELFSRLSSEEAALFGTPVSGDGNSFLEAGSWSPHEKAVSQAIATVLDIDVNTIGLWTPLTSLGLDSFAAIRAAKGLSLLLSCKVPVASLFRFPTVAQLSKQIGPSSHAEPPRAEPTPDSWIDESFVAQTTAKFHDQGLVVEAVLPCLPLQTAMLASAHEDTYLCRSTFALKIPVSEVRALWTKIHSIRGILRTCFMPGPTIEFPFVQVQLSASCELVWISESDSIEGCFSRIKHALGSSVGSLRAPIGLGTVCENGQDILCMLMHHALYDGIAMDILFSEIDALASGTEVPPDADYGAFLRSALTLPTSTMSFWEAHFEGFTPNTFDKRPSVGYKSSAEDLKSTVMRCNFSTRLSKLESRAREAGVSLLPVFQAAWATTIGLSLQMADVCFGNVFAGRNADVADFDCLVAPCFNTLPFRVNFDKHSFLQIIQLVKHFQSLNTETVPYTFTALRDIQRQVVQRAGPGSLFNTLLLLQPPSSTSRDNAVWETLSDDSKMDVPIVCEVQLSSAADSFDVLLHYDVSFVSTPFVEKLIELLACVLERIATLPFSSIPEFELLPESLKLIREHSPTLKDCTRPPIQSTTDSYEWSHTELAIRAVFAKLSNVAESKVKPYSTIYQLGLDSINAVQVASALRMQGFSVSGVDVLECLSCASLAERITITSNLQDQKYDTPASSDAIMTPRSSPEMTPVTGISGSPPCEEMVFDCTPMQDTMIAEFIKTDGTAYFNHLVLQMDKSITRHQIKNALEGLVSAQPMLRAGFVPADLSSLGRATNQMLVYPSILVPLQEGDSHFDLHAWKTSCARSALNDLSFPAWAVALFEDDKGSLILAFALHHALYDAASLQMILTAFSDILRGNYVSASRIDLAVKKLESLHVSSSVEAEKTWREIGKAMVVNDFPTLTPLSVSSKKSLSLSLSLSPSAAEIKQSIRDNGISTQAYMQATWTRVLGAYLGETNVTFGIVLSGRTDPQLEDAPFPCVTTLPIVLCDSVNNRDLLEASSKSAMKMQRYQYLRLSDINCWVGRPNSRLFDTILVVQRDDNHADFPWQILEDEGTVTYPVSLEISSNGAEGLLAKLIFWSDVVPSEQAKLMLQQIDAVFSDLIRNPDGSRDELWRDNKQIVSVLPPAVPLIPTRHSLLHEFVENMARKQPEATALEFIDAIDGDQVASRSWTYKQLDQLGDVVAEMLCSHVQIDDVVAIHFDKCPEAYFAILGILKAGCAFLALDPSAPSARKQFILADSKATLVVCASSGPTLDIDPNALLPLDVNTLMSRPVPERHPTSLARPDTRSYCLYTSGTTGTPKGCELTHSNAVQGMKAFQHLFEGTVTSSSRCLQFAAFHFDVCVLEQYWTWSVGMPVVAAPRDLILADIEHTLATLRISHVDLTPSLAALVRPEKVPSLWNGVFITGGEQLRREILDSWGPLKVIYNAYGPTEATIGVTMRQKVPENGRPANIGQQFPNVGSFVLAPGTDIPVLRGGVGELCVSGPLVGKGYLGRPDLTEERFPILQTFGERVYRTGDLVRVLCDGSFDFLGRADDQVKLRGQRLELGEISHAICTKVREIKHAVCLVAKHRVTGKDLLVAFVSEDAKSCATTATASGQQQPHLIDTPLCNKAKAACKEKLPVYMIPTYILGISFMPLSSNNKAEVKQLRAMFSELSPSRLLQISRPPDVGSSARAHGDSLGIACDTENTIIHALRDFSGLREVDRTSSFFDCGIDSISVARFVRLLRKHGLEGVSPALVLQNPTSAELAVALKEADSAGSAKIKEAAKRVAACDHLFRSTAINALKVQSEAIEYVAPCTPLQDGMISRAMINRDGIYFNPFVFRLRDGLDIQRLKESWALLVEDNAILRSAFVPTPAGYVQAALRSTDICWKEVSLRHESGLSDLIASLQSTWIEKNHPVIRTPVELTLVSTPAKKMMIVQIFHGVYDGESFGLILSQVASRLHPQRKVDIPNSVPSFKEVLCYGPLWESQESKEFWARHLAEWTPSKFSVPYSSSSSHPLPASVKAGIRLDCKPLITTQTTPGASWAGIALSLWMFILSSHLSGNITTGILAAGRALELENTDFTIGPLFNTVPFHLSLNGKETWTDVVLRCQEFLAGLHKVQHTSLRDLQKLFGGGKPLFESLFSYRTEQTQNWSDLWQEIETPGAGANADYALAFEATKLAGHEMELVLVAKPGILNEADLQGILDELAVKVHSFNAHLPFRVALPMQSSSTTISQPPSMSSLPKETLLSPLVKLLIAEFSVFSGIEISEINPSSSVASLGLDSIDVVRFSSHLRTSANITLAPFNIMKHETVQAIAEFLSSQSALVPLEAEYEAQRGDSKWKALVQRISSSVNLSGLYDVEAVLPATPLQETMVAKMLQSDYELYFNHDLREVAAGVDICKLKSAFETLVRERPILRTCFAPISDTTIDVSFAQVVRKGPFLVDSLDLGSLDRLSQVISDARTQAAAADSSVTPLFQVRFIAAEQKNFVLLSIAHALYDGWSLGLLHEDLISAYHGCLTARPSPEPFLKGIFMTESQAASDFWKSYLSAASPTLIAPSRDASADSSNASQLKLVSLLSSAEVKSFAKSHSVSVQSLGLAVWSSVLSSLVSSLDVTFGVVLAGRDLPGAQGLMFPTMNTVAVRATLHGSMLEFVKYLDSGFGQLRQFQSYPLRKAVFGALKTSKSTALFNTLFLLQKKPSTESSRPSLFLNSAGDAQAEYPISIEMELSDDLVVWHASIDPEFRIDKILSMLDKTLAVLVSRPNDHIAELSSSIASGTNWSYIPRQQSIMEEISDDYESPAENDEWTPAESIIRDVLAQTSGLPLEDVVKSSTLYKLGLDSIIAIKVSAILKERGLHVTSRQLLTAEDIKSMAMTSKPLIETSPSAKAPLLNSSSVSRLVWNPDISSVASQLHIPTSDIAQVLPCLPMQPYMLTACHQSNGVVFCPSFTYKLSGVSIIDTPTIEAAWKSTVCSLPILRTVLIPNSSKEIPFMQVVLTPLSRSLRDTLRVYHLPDAIPKFGKHEPLVRASISVSMDNSLSFILSIHHALYDANSLPAIIEVFTNNIQDIQSNSTKNHAIVDMAPWEGLLYQPLLSTEKRKNFWTMKLFRGLSPRNFENIKPVNPEVRTESFRPSLIPDLTAARGVCAREDISIQAFVFAIFAQEISTANGMCDVTLGIYMGNSGACPELHKTFPTLSLIPLSVSIAHGDSVVYTAKKIQSELHLLSDPILAQTGLHEIYNWTGVSVPHFFNFLAPAVEFGDTRDGVMPVHATPLPPSSNAIAVTLSSRDMWQPVKDAFWPSPLEASFQHSIDVEAAVEDNKLNIGIFGAEEISRYRNMEEMVDRVRDKINGFR</sequence>
<feature type="region of interest" description="Disordered" evidence="6">
    <location>
        <begin position="2255"/>
        <end position="2274"/>
    </location>
</feature>
<dbReference type="InterPro" id="IPR009081">
    <property type="entry name" value="PP-bd_ACP"/>
</dbReference>
<dbReference type="OrthoDB" id="416786at2759"/>